<dbReference type="PROSITE" id="PS50850">
    <property type="entry name" value="MFS"/>
    <property type="match status" value="1"/>
</dbReference>
<comment type="caution">
    <text evidence="9">The sequence shown here is derived from an EMBL/GenBank/DDBJ whole genome shotgun (WGS) entry which is preliminary data.</text>
</comment>
<keyword evidence="4 7" id="KW-0812">Transmembrane</keyword>
<feature type="transmembrane region" description="Helical" evidence="7">
    <location>
        <begin position="312"/>
        <end position="330"/>
    </location>
</feature>
<feature type="transmembrane region" description="Helical" evidence="7">
    <location>
        <begin position="187"/>
        <end position="206"/>
    </location>
</feature>
<feature type="transmembrane region" description="Helical" evidence="7">
    <location>
        <begin position="20"/>
        <end position="46"/>
    </location>
</feature>
<evidence type="ECO:0000256" key="5">
    <source>
        <dbReference type="ARBA" id="ARBA00022989"/>
    </source>
</evidence>
<dbReference type="Gene3D" id="1.20.1250.20">
    <property type="entry name" value="MFS general substrate transporter like domains"/>
    <property type="match status" value="2"/>
</dbReference>
<proteinExistence type="predicted"/>
<dbReference type="CDD" id="cd17369">
    <property type="entry name" value="MFS_ShiA_like"/>
    <property type="match status" value="1"/>
</dbReference>
<dbReference type="InterPro" id="IPR020846">
    <property type="entry name" value="MFS_dom"/>
</dbReference>
<accession>A0ABS1SSJ8</accession>
<evidence type="ECO:0000313" key="10">
    <source>
        <dbReference type="Proteomes" id="UP001646141"/>
    </source>
</evidence>
<keyword evidence="3" id="KW-1003">Cell membrane</keyword>
<protein>
    <submittedName>
        <fullName evidence="9">MFS transporter</fullName>
    </submittedName>
</protein>
<evidence type="ECO:0000313" key="9">
    <source>
        <dbReference type="EMBL" id="MBL3689901.1"/>
    </source>
</evidence>
<comment type="subcellular location">
    <subcellularLocation>
        <location evidence="1">Cell membrane</location>
        <topology evidence="1">Multi-pass membrane protein</topology>
    </subcellularLocation>
</comment>
<dbReference type="Pfam" id="PF07690">
    <property type="entry name" value="MFS_1"/>
    <property type="match status" value="1"/>
</dbReference>
<dbReference type="SUPFAM" id="SSF103473">
    <property type="entry name" value="MFS general substrate transporter"/>
    <property type="match status" value="1"/>
</dbReference>
<feature type="domain" description="Major facilitator superfamily (MFS) profile" evidence="8">
    <location>
        <begin position="15"/>
        <end position="427"/>
    </location>
</feature>
<feature type="transmembrane region" description="Helical" evidence="7">
    <location>
        <begin position="89"/>
        <end position="115"/>
    </location>
</feature>
<feature type="transmembrane region" description="Helical" evidence="7">
    <location>
        <begin position="402"/>
        <end position="423"/>
    </location>
</feature>
<evidence type="ECO:0000256" key="3">
    <source>
        <dbReference type="ARBA" id="ARBA00022475"/>
    </source>
</evidence>
<evidence type="ECO:0000256" key="7">
    <source>
        <dbReference type="SAM" id="Phobius"/>
    </source>
</evidence>
<dbReference type="InterPro" id="IPR036259">
    <property type="entry name" value="MFS_trans_sf"/>
</dbReference>
<feature type="transmembrane region" description="Helical" evidence="7">
    <location>
        <begin position="164"/>
        <end position="181"/>
    </location>
</feature>
<dbReference type="InterPro" id="IPR005829">
    <property type="entry name" value="Sugar_transporter_CS"/>
</dbReference>
<feature type="transmembrane region" description="Helical" evidence="7">
    <location>
        <begin position="372"/>
        <end position="396"/>
    </location>
</feature>
<dbReference type="InterPro" id="IPR005828">
    <property type="entry name" value="MFS_sugar_transport-like"/>
</dbReference>
<dbReference type="EMBL" id="QYAD01000002">
    <property type="protein sequence ID" value="MBL3689901.1"/>
    <property type="molecule type" value="Genomic_DNA"/>
</dbReference>
<reference evidence="9 10" key="1">
    <citation type="submission" date="2018-09" db="EMBL/GenBank/DDBJ databases">
        <title>Comparative genomics of Leucobacter spp.</title>
        <authorList>
            <person name="Reis A.C."/>
            <person name="Kolvenbach B.A."/>
            <person name="Corvini P.F.X."/>
            <person name="Nunes O.C."/>
        </authorList>
    </citation>
    <scope>NUCLEOTIDE SEQUENCE [LARGE SCALE GENOMIC DNA]</scope>
    <source>
        <strain evidence="9 10">L-1</strain>
    </source>
</reference>
<keyword evidence="10" id="KW-1185">Reference proteome</keyword>
<feature type="transmembrane region" description="Helical" evidence="7">
    <location>
        <begin position="281"/>
        <end position="300"/>
    </location>
</feature>
<dbReference type="Pfam" id="PF00083">
    <property type="entry name" value="Sugar_tr"/>
    <property type="match status" value="1"/>
</dbReference>
<gene>
    <name evidence="9" type="ORF">D3226_07985</name>
</gene>
<dbReference type="PANTHER" id="PTHR43045">
    <property type="entry name" value="SHIKIMATE TRANSPORTER"/>
    <property type="match status" value="1"/>
</dbReference>
<dbReference type="Proteomes" id="UP001646141">
    <property type="component" value="Unassembled WGS sequence"/>
</dbReference>
<evidence type="ECO:0000256" key="4">
    <source>
        <dbReference type="ARBA" id="ARBA00022692"/>
    </source>
</evidence>
<feature type="transmembrane region" description="Helical" evidence="7">
    <location>
        <begin position="52"/>
        <end position="77"/>
    </location>
</feature>
<keyword evidence="2" id="KW-0813">Transport</keyword>
<feature type="transmembrane region" description="Helical" evidence="7">
    <location>
        <begin position="121"/>
        <end position="143"/>
    </location>
</feature>
<sequence>MSSSQPFSHRRALRAGFASFVGTAIEFYDFYVFATAAALIFGPLFFPEVEPALGVLASFATYATGFLVRPLGGIIFGHIGDRIGRRQSLVLTLLLMGIATMAVGFLPTFATVGFAAPIMLVALRVLQGLAVGGEWGGAVLMAVENAPEKYKSFYGSFPQLGNPMGALLASGIFALLTLGGQEFMLDWGWRIPFLLSAILIGVGFWVRLKVEETPVFAEAQARRSEAAQPAELPAKLAFKRNWRAIIIGTGLIAISSGGYYIMTTFATAYATGETVGLDPTLVLNAMTFASFWHLLSTLPLGIAADRWGRKRVMAIGLVVSVAAVIPTFLVMGHSTWLLFALLALVRVTMNATWAPLAAIMSQMFDADSRQTSLSIAYSAGSALWGGLSPLIATGLFIATGSIWSVIAFYVFLTVVALVCLILAPQLRDEVLEAPAQAAADTETEQDHHATAH</sequence>
<dbReference type="PANTHER" id="PTHR43045:SF1">
    <property type="entry name" value="SHIKIMATE TRANSPORTER"/>
    <property type="match status" value="1"/>
</dbReference>
<keyword evidence="5 7" id="KW-1133">Transmembrane helix</keyword>
<evidence type="ECO:0000256" key="2">
    <source>
        <dbReference type="ARBA" id="ARBA00022448"/>
    </source>
</evidence>
<feature type="transmembrane region" description="Helical" evidence="7">
    <location>
        <begin position="242"/>
        <end position="261"/>
    </location>
</feature>
<feature type="transmembrane region" description="Helical" evidence="7">
    <location>
        <begin position="336"/>
        <end position="360"/>
    </location>
</feature>
<name>A0ABS1SSJ8_9MICO</name>
<dbReference type="RefSeq" id="WP_202381994.1">
    <property type="nucleotide sequence ID" value="NZ_BAAAMA010000002.1"/>
</dbReference>
<keyword evidence="6 7" id="KW-0472">Membrane</keyword>
<dbReference type="InterPro" id="IPR011701">
    <property type="entry name" value="MFS"/>
</dbReference>
<evidence type="ECO:0000256" key="6">
    <source>
        <dbReference type="ARBA" id="ARBA00023136"/>
    </source>
</evidence>
<evidence type="ECO:0000256" key="1">
    <source>
        <dbReference type="ARBA" id="ARBA00004651"/>
    </source>
</evidence>
<evidence type="ECO:0000259" key="8">
    <source>
        <dbReference type="PROSITE" id="PS50850"/>
    </source>
</evidence>
<dbReference type="PROSITE" id="PS00216">
    <property type="entry name" value="SUGAR_TRANSPORT_1"/>
    <property type="match status" value="1"/>
</dbReference>
<organism evidence="9 10">
    <name type="scientific">Leucobacter chromiireducens subsp. chromiireducens</name>
    <dbReference type="NCBI Taxonomy" id="660067"/>
    <lineage>
        <taxon>Bacteria</taxon>
        <taxon>Bacillati</taxon>
        <taxon>Actinomycetota</taxon>
        <taxon>Actinomycetes</taxon>
        <taxon>Micrococcales</taxon>
        <taxon>Microbacteriaceae</taxon>
        <taxon>Leucobacter</taxon>
    </lineage>
</organism>